<keyword evidence="5" id="KW-1185">Reference proteome</keyword>
<dbReference type="SUPFAM" id="SSF54236">
    <property type="entry name" value="Ubiquitin-like"/>
    <property type="match status" value="1"/>
</dbReference>
<dbReference type="HOGENOM" id="CLU_148322_4_1_1"/>
<evidence type="ECO:0000256" key="2">
    <source>
        <dbReference type="SAM" id="MobiDB-lite"/>
    </source>
</evidence>
<dbReference type="PROSITE" id="PS50053">
    <property type="entry name" value="UBIQUITIN_2"/>
    <property type="match status" value="1"/>
</dbReference>
<evidence type="ECO:0000259" key="3">
    <source>
        <dbReference type="PROSITE" id="PS50053"/>
    </source>
</evidence>
<dbReference type="InterPro" id="IPR000626">
    <property type="entry name" value="Ubiquitin-like_dom"/>
</dbReference>
<comment type="subcellular location">
    <subcellularLocation>
        <location evidence="1">Nucleus</location>
    </subcellularLocation>
</comment>
<dbReference type="PANTHER" id="PTHR10562">
    <property type="entry name" value="SMALL UBIQUITIN-RELATED MODIFIER"/>
    <property type="match status" value="1"/>
</dbReference>
<reference evidence="4 5" key="1">
    <citation type="journal article" date="2014" name="Genome Biol.">
        <title>Transcriptome and methylome profiling reveals relics of genome dominance in the mesopolyploid Brassica oleracea.</title>
        <authorList>
            <person name="Parkin I.A."/>
            <person name="Koh C."/>
            <person name="Tang H."/>
            <person name="Robinson S.J."/>
            <person name="Kagale S."/>
            <person name="Clarke W.E."/>
            <person name="Town C.D."/>
            <person name="Nixon J."/>
            <person name="Krishnakumar V."/>
            <person name="Bidwell S.L."/>
            <person name="Denoeud F."/>
            <person name="Belcram H."/>
            <person name="Links M.G."/>
            <person name="Just J."/>
            <person name="Clarke C."/>
            <person name="Bender T."/>
            <person name="Huebert T."/>
            <person name="Mason A.S."/>
            <person name="Pires J.C."/>
            <person name="Barker G."/>
            <person name="Moore J."/>
            <person name="Walley P.G."/>
            <person name="Manoli S."/>
            <person name="Batley J."/>
            <person name="Edwards D."/>
            <person name="Nelson M.N."/>
            <person name="Wang X."/>
            <person name="Paterson A.H."/>
            <person name="King G."/>
            <person name="Bancroft I."/>
            <person name="Chalhoub B."/>
            <person name="Sharpe A.G."/>
        </authorList>
    </citation>
    <scope>NUCLEOTIDE SEQUENCE</scope>
    <source>
        <strain evidence="4 5">cv. TO1000</strain>
    </source>
</reference>
<accession>A0A0D3B4K4</accession>
<dbReference type="KEGG" id="boe:106328114"/>
<keyword evidence="1" id="KW-0539">Nucleus</keyword>
<dbReference type="OrthoDB" id="442921at2759"/>
<organism evidence="4 5">
    <name type="scientific">Brassica oleracea var. oleracea</name>
    <dbReference type="NCBI Taxonomy" id="109376"/>
    <lineage>
        <taxon>Eukaryota</taxon>
        <taxon>Viridiplantae</taxon>
        <taxon>Streptophyta</taxon>
        <taxon>Embryophyta</taxon>
        <taxon>Tracheophyta</taxon>
        <taxon>Spermatophyta</taxon>
        <taxon>Magnoliopsida</taxon>
        <taxon>eudicotyledons</taxon>
        <taxon>Gunneridae</taxon>
        <taxon>Pentapetalae</taxon>
        <taxon>rosids</taxon>
        <taxon>malvids</taxon>
        <taxon>Brassicales</taxon>
        <taxon>Brassicaceae</taxon>
        <taxon>Brassiceae</taxon>
        <taxon>Brassica</taxon>
    </lineage>
</organism>
<dbReference type="Pfam" id="PF11976">
    <property type="entry name" value="Rad60-SLD"/>
    <property type="match status" value="1"/>
</dbReference>
<feature type="region of interest" description="Disordered" evidence="2">
    <location>
        <begin position="1"/>
        <end position="53"/>
    </location>
</feature>
<evidence type="ECO:0000256" key="1">
    <source>
        <dbReference type="RuleBase" id="RU361190"/>
    </source>
</evidence>
<dbReference type="GO" id="GO:0005634">
    <property type="term" value="C:nucleus"/>
    <property type="evidence" value="ECO:0007669"/>
    <property type="project" value="UniProtKB-SubCell"/>
</dbReference>
<dbReference type="GeneID" id="106328114"/>
<protein>
    <recommendedName>
        <fullName evidence="1">Small ubiquitin-related modifier</fullName>
        <shortName evidence="1">SUMO</shortName>
    </recommendedName>
</protein>
<dbReference type="AlphaFoldDB" id="A0A0D3B4K4"/>
<dbReference type="Proteomes" id="UP000032141">
    <property type="component" value="Chromosome C3"/>
</dbReference>
<dbReference type="OMA" id="SPPDDVC"/>
<dbReference type="SMART" id="SM00213">
    <property type="entry name" value="UBQ"/>
    <property type="match status" value="1"/>
</dbReference>
<sequence length="121" mass="13486">MVDSFSISSDSSETKKSPPLDQKRKEKKSPPPESSGQKKIMIKVKSQQDGGEDLYKIGENAPLKKLMTAYCVKKNLDRSTVRFIFKKKGLKPRHTPSQLKMEDNDIIDIVTEQGGGGPYTA</sequence>
<feature type="compositionally biased region" description="Basic and acidic residues" evidence="2">
    <location>
        <begin position="12"/>
        <end position="30"/>
    </location>
</feature>
<reference evidence="4" key="2">
    <citation type="submission" date="2015-03" db="UniProtKB">
        <authorList>
            <consortium name="EnsemblPlants"/>
        </authorList>
    </citation>
    <scope>IDENTIFICATION</scope>
</reference>
<dbReference type="SMR" id="A0A0D3B4K4"/>
<feature type="domain" description="Ubiquitin-like" evidence="3">
    <location>
        <begin position="40"/>
        <end position="116"/>
    </location>
</feature>
<dbReference type="Gene3D" id="3.10.20.90">
    <property type="entry name" value="Phosphatidylinositol 3-kinase Catalytic Subunit, Chain A, domain 1"/>
    <property type="match status" value="1"/>
</dbReference>
<name>A0A0D3B4K4_BRAOL</name>
<dbReference type="EnsemblPlants" id="Bo3g026820.1">
    <property type="protein sequence ID" value="Bo3g026820.1"/>
    <property type="gene ID" value="Bo3g026820"/>
</dbReference>
<dbReference type="eggNOG" id="KOG1769">
    <property type="taxonomic scope" value="Eukaryota"/>
</dbReference>
<evidence type="ECO:0000313" key="5">
    <source>
        <dbReference type="Proteomes" id="UP000032141"/>
    </source>
</evidence>
<evidence type="ECO:0000313" key="4">
    <source>
        <dbReference type="EnsemblPlants" id="Bo3g026820.1"/>
    </source>
</evidence>
<proteinExistence type="inferred from homology"/>
<feature type="compositionally biased region" description="Low complexity" evidence="2">
    <location>
        <begin position="1"/>
        <end position="11"/>
    </location>
</feature>
<keyword evidence="1" id="KW-0833">Ubl conjugation pathway</keyword>
<dbReference type="RefSeq" id="XP_013621940.1">
    <property type="nucleotide sequence ID" value="XM_013766486.1"/>
</dbReference>
<dbReference type="STRING" id="109376.A0A0D3B4K4"/>
<dbReference type="Gramene" id="Bo3g026820.1">
    <property type="protein sequence ID" value="Bo3g026820.1"/>
    <property type="gene ID" value="Bo3g026820"/>
</dbReference>
<dbReference type="CDD" id="cd01763">
    <property type="entry name" value="Ubl_SUMO_like"/>
    <property type="match status" value="1"/>
</dbReference>
<comment type="similarity">
    <text evidence="1">Belongs to the ubiquitin family. SUMO subfamily.</text>
</comment>
<dbReference type="InterPro" id="IPR029071">
    <property type="entry name" value="Ubiquitin-like_domsf"/>
</dbReference>
<dbReference type="InterPro" id="IPR022617">
    <property type="entry name" value="Rad60/SUMO-like_dom"/>
</dbReference>